<dbReference type="Pfam" id="PF03551">
    <property type="entry name" value="PadR"/>
    <property type="match status" value="1"/>
</dbReference>
<dbReference type="KEGG" id="ntp:CRH09_08930"/>
<dbReference type="PANTHER" id="PTHR33169:SF14">
    <property type="entry name" value="TRANSCRIPTIONAL REGULATOR RV3488"/>
    <property type="match status" value="1"/>
</dbReference>
<dbReference type="PANTHER" id="PTHR33169">
    <property type="entry name" value="PADR-FAMILY TRANSCRIPTIONAL REGULATOR"/>
    <property type="match status" value="1"/>
</dbReference>
<dbReference type="EMBL" id="CP023778">
    <property type="protein sequence ID" value="ATL66309.1"/>
    <property type="molecule type" value="Genomic_DNA"/>
</dbReference>
<dbReference type="Proteomes" id="UP000221961">
    <property type="component" value="Chromosome"/>
</dbReference>
<protein>
    <recommendedName>
        <fullName evidence="1">Transcription regulator PadR N-terminal domain-containing protein</fullName>
    </recommendedName>
</protein>
<organism evidence="2 3">
    <name type="scientific">Nocardia terpenica</name>
    <dbReference type="NCBI Taxonomy" id="455432"/>
    <lineage>
        <taxon>Bacteria</taxon>
        <taxon>Bacillati</taxon>
        <taxon>Actinomycetota</taxon>
        <taxon>Actinomycetes</taxon>
        <taxon>Mycobacteriales</taxon>
        <taxon>Nocardiaceae</taxon>
        <taxon>Nocardia</taxon>
    </lineage>
</organism>
<feature type="domain" description="Transcription regulator PadR N-terminal" evidence="1">
    <location>
        <begin position="17"/>
        <end position="88"/>
    </location>
</feature>
<evidence type="ECO:0000313" key="3">
    <source>
        <dbReference type="Proteomes" id="UP000221961"/>
    </source>
</evidence>
<dbReference type="AlphaFoldDB" id="A0A291RG81"/>
<dbReference type="InterPro" id="IPR036388">
    <property type="entry name" value="WH-like_DNA-bd_sf"/>
</dbReference>
<dbReference type="InterPro" id="IPR052509">
    <property type="entry name" value="Metal_resp_DNA-bind_regulator"/>
</dbReference>
<dbReference type="Gene3D" id="1.10.10.10">
    <property type="entry name" value="Winged helix-like DNA-binding domain superfamily/Winged helix DNA-binding domain"/>
    <property type="match status" value="1"/>
</dbReference>
<dbReference type="InterPro" id="IPR036390">
    <property type="entry name" value="WH_DNA-bd_sf"/>
</dbReference>
<evidence type="ECO:0000313" key="2">
    <source>
        <dbReference type="EMBL" id="ATL66309.1"/>
    </source>
</evidence>
<dbReference type="InterPro" id="IPR005149">
    <property type="entry name" value="Tscrpt_reg_PadR_N"/>
</dbReference>
<name>A0A291RG81_9NOCA</name>
<evidence type="ECO:0000259" key="1">
    <source>
        <dbReference type="Pfam" id="PF03551"/>
    </source>
</evidence>
<proteinExistence type="predicted"/>
<dbReference type="SUPFAM" id="SSF46785">
    <property type="entry name" value="Winged helix' DNA-binding domain"/>
    <property type="match status" value="1"/>
</dbReference>
<sequence length="114" mass="12691">MGEMASFSGSRMLDSSLLLLLAERPDHGYSLRNRLEHLGLDIHGEPGALYRRLHVLERRGLVEHRVDSSTNGRKKKVYSTTVAGIAELGSWASSLQGTLEIIQQWLDAHADLAR</sequence>
<accession>A0A291RG81</accession>
<reference evidence="2 3" key="1">
    <citation type="submission" date="2017-10" db="EMBL/GenBank/DDBJ databases">
        <title>Comparative genomics between pathogenic Norcardia.</title>
        <authorList>
            <person name="Zeng L."/>
        </authorList>
    </citation>
    <scope>NUCLEOTIDE SEQUENCE [LARGE SCALE GENOMIC DNA]</scope>
    <source>
        <strain evidence="2 3">NC_YFY_NT001</strain>
    </source>
</reference>
<gene>
    <name evidence="2" type="ORF">CRH09_08930</name>
</gene>